<dbReference type="EMBL" id="SCEB01001531">
    <property type="protein sequence ID" value="RXM96631.1"/>
    <property type="molecule type" value="Genomic_DNA"/>
</dbReference>
<dbReference type="PANTHER" id="PTHR45913">
    <property type="entry name" value="EPM2A-INTERACTING PROTEIN 1"/>
    <property type="match status" value="1"/>
</dbReference>
<dbReference type="PANTHER" id="PTHR45913:SF21">
    <property type="entry name" value="DUF4371 DOMAIN-CONTAINING PROTEIN"/>
    <property type="match status" value="1"/>
</dbReference>
<reference evidence="2 3" key="1">
    <citation type="submission" date="2019-01" db="EMBL/GenBank/DDBJ databases">
        <title>Draft Genome and Complete Hox-Cluster Characterization of the Sterlet Sturgeon (Acipenser ruthenus).</title>
        <authorList>
            <person name="Wei Q."/>
        </authorList>
    </citation>
    <scope>NUCLEOTIDE SEQUENCE [LARGE SCALE GENOMIC DNA]</scope>
    <source>
        <strain evidence="2">WHYD16114868_AA</strain>
        <tissue evidence="2">Blood</tissue>
    </source>
</reference>
<evidence type="ECO:0000313" key="2">
    <source>
        <dbReference type="EMBL" id="RXM96631.1"/>
    </source>
</evidence>
<organism evidence="2 3">
    <name type="scientific">Acipenser ruthenus</name>
    <name type="common">Sterlet sturgeon</name>
    <dbReference type="NCBI Taxonomy" id="7906"/>
    <lineage>
        <taxon>Eukaryota</taxon>
        <taxon>Metazoa</taxon>
        <taxon>Chordata</taxon>
        <taxon>Craniata</taxon>
        <taxon>Vertebrata</taxon>
        <taxon>Euteleostomi</taxon>
        <taxon>Actinopterygii</taxon>
        <taxon>Chondrostei</taxon>
        <taxon>Acipenseriformes</taxon>
        <taxon>Acipenseridae</taxon>
        <taxon>Acipenser</taxon>
    </lineage>
</organism>
<dbReference type="InterPro" id="IPR012337">
    <property type="entry name" value="RNaseH-like_sf"/>
</dbReference>
<sequence length="618" mass="70768">MAAKKRKVDTENRSFKEEWTDAFCFVLPQRPNARPVCLICTEAVAVIKSGNIKRHYEMKHMDFDHKYPLGSRLRSDKITSLKDGYSHSTNIISKATCAQEKATEASLRCVWVMAKHRKPFTDADMVKQCMVTTAETLFAEKKDVVEAFRQLPLSDTTAIRRAEIMAQDVFKQLSEKLKTGKFSMAVDESCDIRDTAQLAMYVRFFDGEKFVEDLLSLIPHNNRTTGEDLFNSVQTFLSNEGFDVNQIVSITTDGAPAMIGTHRGLVKRLQDLNPNLISYHCAIHQTALCAKLSDEYSNVMSMVIKLVNFLRSKSALQHRQFKSFLSEVSADYDDLLVHNDIRWLSRGQVLRRLWEIRVHVEEYLHTIPGKRAEELYTFLRDAASMSILAFLVDLTGHLNDFNLKLQGRNHNVVDLHSSVASFKNKLSLFKSDLETGGMLHFPTLISCRDTADVHQMTSSLDRLLQNFQHRFQEFESVKDVFLFVKNPFVVQANGTWCDQAKASFPDVEKAKLQLELIDLQSDEVLKMRHTETTCETFWTTLVLDSKYPHLRKVAFNILTMFGSTYVCESAFSTMNNIKSRNRSVLTDNHLCNCLRLALTELTPNFKALVHQRTCHFSH</sequence>
<dbReference type="SUPFAM" id="SSF53098">
    <property type="entry name" value="Ribonuclease H-like"/>
    <property type="match status" value="1"/>
</dbReference>
<name>A0A662YLB3_ACIRT</name>
<dbReference type="Pfam" id="PF05699">
    <property type="entry name" value="Dimer_Tnp_hAT"/>
    <property type="match status" value="1"/>
</dbReference>
<dbReference type="AlphaFoldDB" id="A0A662YLB3"/>
<evidence type="ECO:0000259" key="1">
    <source>
        <dbReference type="Pfam" id="PF05699"/>
    </source>
</evidence>
<evidence type="ECO:0000313" key="3">
    <source>
        <dbReference type="Proteomes" id="UP000289886"/>
    </source>
</evidence>
<keyword evidence="3" id="KW-1185">Reference proteome</keyword>
<comment type="caution">
    <text evidence="2">The sequence shown here is derived from an EMBL/GenBank/DDBJ whole genome shotgun (WGS) entry which is preliminary data.</text>
</comment>
<dbReference type="Proteomes" id="UP000289886">
    <property type="component" value="Unassembled WGS sequence"/>
</dbReference>
<accession>A0A662YLB3</accession>
<feature type="domain" description="HAT C-terminal dimerisation" evidence="1">
    <location>
        <begin position="516"/>
        <end position="593"/>
    </location>
</feature>
<gene>
    <name evidence="2" type="ORF">EOD39_15449</name>
</gene>
<proteinExistence type="predicted"/>
<dbReference type="InterPro" id="IPR008906">
    <property type="entry name" value="HATC_C_dom"/>
</dbReference>
<protein>
    <submittedName>
        <fullName evidence="2">General transcription factor II-I repeat domain-containing protein 2A</fullName>
    </submittedName>
</protein>
<dbReference type="GO" id="GO:0046983">
    <property type="term" value="F:protein dimerization activity"/>
    <property type="evidence" value="ECO:0007669"/>
    <property type="project" value="InterPro"/>
</dbReference>